<evidence type="ECO:0000259" key="12">
    <source>
        <dbReference type="PROSITE" id="PS51881"/>
    </source>
</evidence>
<keyword evidence="7 9" id="KW-0460">Magnesium</keyword>
<protein>
    <recommendedName>
        <fullName evidence="9">GTPase Obg</fullName>
        <ecNumber evidence="9">3.6.5.-</ecNumber>
    </recommendedName>
    <alternativeName>
        <fullName evidence="9">GTP-binding protein Obg</fullName>
    </alternativeName>
</protein>
<dbReference type="GO" id="GO:0005737">
    <property type="term" value="C:cytoplasm"/>
    <property type="evidence" value="ECO:0007669"/>
    <property type="project" value="UniProtKB-SubCell"/>
</dbReference>
<keyword evidence="15" id="KW-1185">Reference proteome</keyword>
<dbReference type="GO" id="GO:0000287">
    <property type="term" value="F:magnesium ion binding"/>
    <property type="evidence" value="ECO:0007669"/>
    <property type="project" value="InterPro"/>
</dbReference>
<feature type="domain" description="OBG-type G" evidence="11">
    <location>
        <begin position="159"/>
        <end position="330"/>
    </location>
</feature>
<evidence type="ECO:0000256" key="8">
    <source>
        <dbReference type="ARBA" id="ARBA00023134"/>
    </source>
</evidence>
<keyword evidence="3 9" id="KW-0963">Cytoplasm</keyword>
<dbReference type="AlphaFoldDB" id="F3ZYF8"/>
<dbReference type="PROSITE" id="PS51881">
    <property type="entry name" value="OCT"/>
    <property type="match status" value="1"/>
</dbReference>
<feature type="binding site" evidence="9">
    <location>
        <position position="172"/>
    </location>
    <ligand>
        <name>Mg(2+)</name>
        <dbReference type="ChEBI" id="CHEBI:18420"/>
    </ligand>
</feature>
<feature type="binding site" evidence="9">
    <location>
        <begin position="165"/>
        <end position="172"/>
    </location>
    <ligand>
        <name>GTP</name>
        <dbReference type="ChEBI" id="CHEBI:37565"/>
    </ligand>
</feature>
<dbReference type="GO" id="GO:0003924">
    <property type="term" value="F:GTPase activity"/>
    <property type="evidence" value="ECO:0007669"/>
    <property type="project" value="UniProtKB-UniRule"/>
</dbReference>
<comment type="function">
    <text evidence="9">An essential GTPase which binds GTP, GDP and possibly (p)ppGpp with moderate affinity, with high nucleotide exchange rates and a fairly low GTP hydrolysis rate. Plays a role in control of the cell cycle, stress response, ribosome biogenesis and in those bacteria that undergo differentiation, in morphogenesis control.</text>
</comment>
<reference evidence="14 15" key="2">
    <citation type="journal article" date="2011" name="Stand. Genomic Sci.">
        <title>Complete genome sequence of Mahella australiensis type strain (50-1 BON).</title>
        <authorList>
            <person name="Sikorski J."/>
            <person name="Teshima H."/>
            <person name="Nolan M."/>
            <person name="Lucas S."/>
            <person name="Hammon N."/>
            <person name="Deshpande S."/>
            <person name="Cheng J.F."/>
            <person name="Pitluck S."/>
            <person name="Liolios K."/>
            <person name="Pagani I."/>
            <person name="Ivanova N."/>
            <person name="Huntemann M."/>
            <person name="Mavromatis K."/>
            <person name="Ovchinikova G."/>
            <person name="Pati A."/>
            <person name="Tapia R."/>
            <person name="Han C."/>
            <person name="Goodwin L."/>
            <person name="Chen A."/>
            <person name="Palaniappan K."/>
            <person name="Land M."/>
            <person name="Hauser L."/>
            <person name="Ngatchou-Djao O.D."/>
            <person name="Rohde M."/>
            <person name="Pukall R."/>
            <person name="Spring S."/>
            <person name="Abt B."/>
            <person name="Goker M."/>
            <person name="Detter J.C."/>
            <person name="Woyke T."/>
            <person name="Bristow J."/>
            <person name="Markowitz V."/>
            <person name="Hugenholtz P."/>
            <person name="Eisen J.A."/>
            <person name="Kyrpides N.C."/>
            <person name="Klenk H.P."/>
            <person name="Lapidus A."/>
        </authorList>
    </citation>
    <scope>NUCLEOTIDE SEQUENCE [LARGE SCALE GENOMIC DNA]</scope>
    <source>
        <strain evidence="15">DSM 15567 / CIP 107919 / 50-1 BON</strain>
    </source>
</reference>
<dbReference type="NCBIfam" id="NF008955">
    <property type="entry name" value="PRK12297.1"/>
    <property type="match status" value="1"/>
</dbReference>
<dbReference type="InterPro" id="IPR027417">
    <property type="entry name" value="P-loop_NTPase"/>
</dbReference>
<dbReference type="Gene3D" id="2.70.210.12">
    <property type="entry name" value="GTP1/OBG domain"/>
    <property type="match status" value="1"/>
</dbReference>
<evidence type="ECO:0000256" key="10">
    <source>
        <dbReference type="SAM" id="MobiDB-lite"/>
    </source>
</evidence>
<dbReference type="NCBIfam" id="TIGR02729">
    <property type="entry name" value="Obg_CgtA"/>
    <property type="match status" value="1"/>
</dbReference>
<dbReference type="InterPro" id="IPR031167">
    <property type="entry name" value="G_OBG"/>
</dbReference>
<evidence type="ECO:0000259" key="13">
    <source>
        <dbReference type="PROSITE" id="PS51883"/>
    </source>
</evidence>
<name>F3ZYF8_MAHA5</name>
<evidence type="ECO:0000256" key="3">
    <source>
        <dbReference type="ARBA" id="ARBA00022490"/>
    </source>
</evidence>
<dbReference type="PANTHER" id="PTHR11702:SF31">
    <property type="entry name" value="MITOCHONDRIAL RIBOSOME-ASSOCIATED GTPASE 2"/>
    <property type="match status" value="1"/>
</dbReference>
<dbReference type="Pfam" id="PF09269">
    <property type="entry name" value="DUF1967"/>
    <property type="match status" value="1"/>
</dbReference>
<dbReference type="NCBIfam" id="NF008956">
    <property type="entry name" value="PRK12299.1"/>
    <property type="match status" value="1"/>
</dbReference>
<dbReference type="eggNOG" id="COG0536">
    <property type="taxonomic scope" value="Bacteria"/>
</dbReference>
<dbReference type="GO" id="GO:0042254">
    <property type="term" value="P:ribosome biogenesis"/>
    <property type="evidence" value="ECO:0007669"/>
    <property type="project" value="UniProtKB-UniRule"/>
</dbReference>
<dbReference type="SUPFAM" id="SSF52540">
    <property type="entry name" value="P-loop containing nucleoside triphosphate hydrolases"/>
    <property type="match status" value="1"/>
</dbReference>
<feature type="domain" description="OCT" evidence="12">
    <location>
        <begin position="347"/>
        <end position="424"/>
    </location>
</feature>
<sequence>MFVDRAKIYVKSGDGGNGAISFRREKYVPRGGPDGGDGGDGGNVILQADQNMNTLMDFKYKVHYKAQRGQHGQGSNMRGRNGEDLIIKVPVGTVVIDAESSMIIGDLINDGQQIIVAYGGKGGKGNAHFTTSVRQTPRFAQEGEPGQERWVILELKMIADVGLIGFPNAGKSTILSIMTAARPKIADYPFTTLSPNLGVAYAPDGRSFVLADIPGLIEGAHEGTGLGYEFLRHVERTRLLLHVVDASGMAGRDPVDDFYKINEELRLYNEELAKRPQIILANKMDLPEAQQNFERIKEAADKCGYKIFAVSAAKGQGFEQVLYEVLKMLDSLPKHEGFVSEQAEVVYVPKQELNYNIKKDDESYIVEGSLIDKLLRMTNIDDPDSLAYFQKVLEDNGVFKALKAQGARNGCTVKIGAIEFDYIE</sequence>
<evidence type="ECO:0000256" key="1">
    <source>
        <dbReference type="ARBA" id="ARBA00001946"/>
    </source>
</evidence>
<dbReference type="InterPro" id="IPR015349">
    <property type="entry name" value="OCT_dom"/>
</dbReference>
<comment type="cofactor">
    <cofactor evidence="1 9">
        <name>Mg(2+)</name>
        <dbReference type="ChEBI" id="CHEBI:18420"/>
    </cofactor>
</comment>
<dbReference type="EMBL" id="CP002360">
    <property type="protein sequence ID" value="AEE96700.1"/>
    <property type="molecule type" value="Genomic_DNA"/>
</dbReference>
<dbReference type="PROSITE" id="PS51710">
    <property type="entry name" value="G_OBG"/>
    <property type="match status" value="1"/>
</dbReference>
<dbReference type="Proteomes" id="UP000008457">
    <property type="component" value="Chromosome"/>
</dbReference>
<dbReference type="PRINTS" id="PR00326">
    <property type="entry name" value="GTP1OBG"/>
</dbReference>
<dbReference type="Gene3D" id="3.30.300.350">
    <property type="entry name" value="GTP-binding protein OBG, C-terminal domain"/>
    <property type="match status" value="1"/>
</dbReference>
<evidence type="ECO:0000313" key="14">
    <source>
        <dbReference type="EMBL" id="AEE96700.1"/>
    </source>
</evidence>
<dbReference type="RefSeq" id="WP_013781129.1">
    <property type="nucleotide sequence ID" value="NC_015520.1"/>
</dbReference>
<dbReference type="EC" id="3.6.5.-" evidence="9"/>
<feature type="binding site" evidence="9">
    <location>
        <begin position="212"/>
        <end position="215"/>
    </location>
    <ligand>
        <name>GTP</name>
        <dbReference type="ChEBI" id="CHEBI:37565"/>
    </ligand>
</feature>
<dbReference type="CDD" id="cd01898">
    <property type="entry name" value="Obg"/>
    <property type="match status" value="1"/>
</dbReference>
<evidence type="ECO:0000256" key="9">
    <source>
        <dbReference type="HAMAP-Rule" id="MF_01454"/>
    </source>
</evidence>
<dbReference type="PROSITE" id="PS51883">
    <property type="entry name" value="OBG"/>
    <property type="match status" value="1"/>
</dbReference>
<dbReference type="FunFam" id="2.70.210.12:FF:000001">
    <property type="entry name" value="GTPase Obg"/>
    <property type="match status" value="1"/>
</dbReference>
<evidence type="ECO:0000256" key="7">
    <source>
        <dbReference type="ARBA" id="ARBA00022842"/>
    </source>
</evidence>
<dbReference type="Pfam" id="PF01926">
    <property type="entry name" value="MMR_HSR1"/>
    <property type="match status" value="1"/>
</dbReference>
<dbReference type="NCBIfam" id="TIGR03595">
    <property type="entry name" value="Obg_CgtA_exten"/>
    <property type="match status" value="1"/>
</dbReference>
<dbReference type="SUPFAM" id="SSF82051">
    <property type="entry name" value="Obg GTP-binding protein N-terminal domain"/>
    <property type="match status" value="1"/>
</dbReference>
<reference evidence="15" key="1">
    <citation type="submission" date="2010-11" db="EMBL/GenBank/DDBJ databases">
        <title>The complete genome of Mahella australiensis DSM 15567.</title>
        <authorList>
            <consortium name="US DOE Joint Genome Institute (JGI-PGF)"/>
            <person name="Lucas S."/>
            <person name="Copeland A."/>
            <person name="Lapidus A."/>
            <person name="Bruce D."/>
            <person name="Goodwin L."/>
            <person name="Pitluck S."/>
            <person name="Kyrpides N."/>
            <person name="Mavromatis K."/>
            <person name="Pagani I."/>
            <person name="Ivanova N."/>
            <person name="Teshima H."/>
            <person name="Brettin T."/>
            <person name="Detter J.C."/>
            <person name="Han C."/>
            <person name="Tapia R."/>
            <person name="Land M."/>
            <person name="Hauser L."/>
            <person name="Markowitz V."/>
            <person name="Cheng J.-F."/>
            <person name="Hugenholtz P."/>
            <person name="Woyke T."/>
            <person name="Wu D."/>
            <person name="Spring S."/>
            <person name="Pukall R."/>
            <person name="Steenblock K."/>
            <person name="Schneider S."/>
            <person name="Klenk H.-P."/>
            <person name="Eisen J.A."/>
        </authorList>
    </citation>
    <scope>NUCLEOTIDE SEQUENCE [LARGE SCALE GENOMIC DNA]</scope>
    <source>
        <strain evidence="15">DSM 15567 / CIP 107919 / 50-1 BON</strain>
    </source>
</reference>
<feature type="binding site" evidence="9">
    <location>
        <begin position="190"/>
        <end position="194"/>
    </location>
    <ligand>
        <name>GTP</name>
        <dbReference type="ChEBI" id="CHEBI:37565"/>
    </ligand>
</feature>
<dbReference type="HOGENOM" id="CLU_011747_2_1_9"/>
<keyword evidence="4 9" id="KW-0479">Metal-binding</keyword>
<dbReference type="Gene3D" id="3.40.50.300">
    <property type="entry name" value="P-loop containing nucleotide triphosphate hydrolases"/>
    <property type="match status" value="1"/>
</dbReference>
<dbReference type="STRING" id="697281.Mahau_1510"/>
<dbReference type="InterPro" id="IPR036346">
    <property type="entry name" value="GTP-bd_prot_GTP1/OBG_C_sf"/>
</dbReference>
<dbReference type="OrthoDB" id="9807318at2"/>
<feature type="binding site" evidence="9">
    <location>
        <begin position="282"/>
        <end position="285"/>
    </location>
    <ligand>
        <name>GTP</name>
        <dbReference type="ChEBI" id="CHEBI:37565"/>
    </ligand>
</feature>
<keyword evidence="8 9" id="KW-0342">GTP-binding</keyword>
<dbReference type="NCBIfam" id="NF008954">
    <property type="entry name" value="PRK12296.1"/>
    <property type="match status" value="1"/>
</dbReference>
<evidence type="ECO:0000313" key="15">
    <source>
        <dbReference type="Proteomes" id="UP000008457"/>
    </source>
</evidence>
<dbReference type="KEGG" id="mas:Mahau_1510"/>
<dbReference type="GO" id="GO:0005525">
    <property type="term" value="F:GTP binding"/>
    <property type="evidence" value="ECO:0007669"/>
    <property type="project" value="UniProtKB-UniRule"/>
</dbReference>
<keyword evidence="6 9" id="KW-0378">Hydrolase</keyword>
<dbReference type="InterPro" id="IPR045086">
    <property type="entry name" value="OBG_GTPase"/>
</dbReference>
<dbReference type="InterPro" id="IPR006073">
    <property type="entry name" value="GTP-bd"/>
</dbReference>
<comment type="subunit">
    <text evidence="9">Monomer.</text>
</comment>
<dbReference type="PROSITE" id="PS00905">
    <property type="entry name" value="GTP1_OBG"/>
    <property type="match status" value="1"/>
</dbReference>
<feature type="region of interest" description="Disordered" evidence="10">
    <location>
        <begin position="21"/>
        <end position="43"/>
    </location>
</feature>
<evidence type="ECO:0000259" key="11">
    <source>
        <dbReference type="PROSITE" id="PS51710"/>
    </source>
</evidence>
<comment type="subcellular location">
    <subcellularLocation>
        <location evidence="9">Cytoplasm</location>
    </subcellularLocation>
</comment>
<dbReference type="InterPro" id="IPR006169">
    <property type="entry name" value="GTP1_OBG_dom"/>
</dbReference>
<dbReference type="Pfam" id="PF01018">
    <property type="entry name" value="GTP1_OBG"/>
    <property type="match status" value="1"/>
</dbReference>
<dbReference type="InterPro" id="IPR036726">
    <property type="entry name" value="GTP1_OBG_dom_sf"/>
</dbReference>
<feature type="domain" description="Obg" evidence="13">
    <location>
        <begin position="1"/>
        <end position="158"/>
    </location>
</feature>
<comment type="similarity">
    <text evidence="2 9">Belongs to the TRAFAC class OBG-HflX-like GTPase superfamily. OBG GTPase family.</text>
</comment>
<feature type="binding site" evidence="9">
    <location>
        <position position="192"/>
    </location>
    <ligand>
        <name>Mg(2+)</name>
        <dbReference type="ChEBI" id="CHEBI:18420"/>
    </ligand>
</feature>
<proteinExistence type="inferred from homology"/>
<evidence type="ECO:0000256" key="4">
    <source>
        <dbReference type="ARBA" id="ARBA00022723"/>
    </source>
</evidence>
<dbReference type="InterPro" id="IPR006074">
    <property type="entry name" value="GTP1-OBG_CS"/>
</dbReference>
<gene>
    <name evidence="9" type="primary">obg</name>
    <name evidence="14" type="ordered locus">Mahau_1510</name>
</gene>
<evidence type="ECO:0000256" key="6">
    <source>
        <dbReference type="ARBA" id="ARBA00022801"/>
    </source>
</evidence>
<dbReference type="PANTHER" id="PTHR11702">
    <property type="entry name" value="DEVELOPMENTALLY REGULATED GTP-BINDING PROTEIN-RELATED"/>
    <property type="match status" value="1"/>
</dbReference>
<dbReference type="HAMAP" id="MF_01454">
    <property type="entry name" value="GTPase_Obg"/>
    <property type="match status" value="1"/>
</dbReference>
<evidence type="ECO:0000256" key="5">
    <source>
        <dbReference type="ARBA" id="ARBA00022741"/>
    </source>
</evidence>
<accession>F3ZYF8</accession>
<keyword evidence="5 9" id="KW-0547">Nucleotide-binding</keyword>
<dbReference type="SUPFAM" id="SSF102741">
    <property type="entry name" value="Obg GTP-binding protein C-terminal domain"/>
    <property type="match status" value="1"/>
</dbReference>
<dbReference type="InterPro" id="IPR014100">
    <property type="entry name" value="GTP-bd_Obg/CgtA"/>
</dbReference>
<feature type="compositionally biased region" description="Gly residues" evidence="10">
    <location>
        <begin position="32"/>
        <end position="42"/>
    </location>
</feature>
<evidence type="ECO:0000256" key="2">
    <source>
        <dbReference type="ARBA" id="ARBA00007699"/>
    </source>
</evidence>
<feature type="binding site" evidence="9">
    <location>
        <begin position="311"/>
        <end position="313"/>
    </location>
    <ligand>
        <name>GTP</name>
        <dbReference type="ChEBI" id="CHEBI:37565"/>
    </ligand>
</feature>
<organism evidence="14 15">
    <name type="scientific">Mahella australiensis (strain DSM 15567 / CIP 107919 / 50-1 BON)</name>
    <dbReference type="NCBI Taxonomy" id="697281"/>
    <lineage>
        <taxon>Bacteria</taxon>
        <taxon>Bacillati</taxon>
        <taxon>Bacillota</taxon>
        <taxon>Clostridia</taxon>
        <taxon>Thermoanaerobacterales</taxon>
        <taxon>Thermoanaerobacterales Family IV. Incertae Sedis</taxon>
        <taxon>Mahella</taxon>
    </lineage>
</organism>